<sequence>MEGTNTPPRVSGGINAEGWAIIGSVITVIVLIVIWRVIVYGCKKRWEISPRVVPVPVPVAEVEMN</sequence>
<keyword evidence="1" id="KW-0812">Transmembrane</keyword>
<organism evidence="2 3">
    <name type="scientific">Brassica cretica</name>
    <name type="common">Mustard</name>
    <dbReference type="NCBI Taxonomy" id="69181"/>
    <lineage>
        <taxon>Eukaryota</taxon>
        <taxon>Viridiplantae</taxon>
        <taxon>Streptophyta</taxon>
        <taxon>Embryophyta</taxon>
        <taxon>Tracheophyta</taxon>
        <taxon>Spermatophyta</taxon>
        <taxon>Magnoliopsida</taxon>
        <taxon>eudicotyledons</taxon>
        <taxon>Gunneridae</taxon>
        <taxon>Pentapetalae</taxon>
        <taxon>rosids</taxon>
        <taxon>malvids</taxon>
        <taxon>Brassicales</taxon>
        <taxon>Brassicaceae</taxon>
        <taxon>Brassiceae</taxon>
        <taxon>Brassica</taxon>
    </lineage>
</organism>
<protein>
    <submittedName>
        <fullName evidence="2">Uncharacterized protein</fullName>
    </submittedName>
</protein>
<accession>A0A8S9I8H5</accession>
<name>A0A8S9I8H5_BRACR</name>
<proteinExistence type="predicted"/>
<evidence type="ECO:0000256" key="1">
    <source>
        <dbReference type="SAM" id="Phobius"/>
    </source>
</evidence>
<dbReference type="AlphaFoldDB" id="A0A8S9I8H5"/>
<dbReference type="EMBL" id="QGKW02001911">
    <property type="protein sequence ID" value="KAF2565805.1"/>
    <property type="molecule type" value="Genomic_DNA"/>
</dbReference>
<dbReference type="Proteomes" id="UP000712281">
    <property type="component" value="Unassembled WGS sequence"/>
</dbReference>
<reference evidence="2" key="1">
    <citation type="submission" date="2019-12" db="EMBL/GenBank/DDBJ databases">
        <title>Genome sequencing and annotation of Brassica cretica.</title>
        <authorList>
            <person name="Studholme D.J."/>
            <person name="Sarris P.F."/>
        </authorList>
    </citation>
    <scope>NUCLEOTIDE SEQUENCE</scope>
    <source>
        <strain evidence="2">PFS-001/15</strain>
        <tissue evidence="2">Leaf</tissue>
    </source>
</reference>
<feature type="transmembrane region" description="Helical" evidence="1">
    <location>
        <begin position="20"/>
        <end position="42"/>
    </location>
</feature>
<comment type="caution">
    <text evidence="2">The sequence shown here is derived from an EMBL/GenBank/DDBJ whole genome shotgun (WGS) entry which is preliminary data.</text>
</comment>
<gene>
    <name evidence="2" type="ORF">F2Q68_00024501</name>
</gene>
<evidence type="ECO:0000313" key="2">
    <source>
        <dbReference type="EMBL" id="KAF2565805.1"/>
    </source>
</evidence>
<keyword evidence="1" id="KW-1133">Transmembrane helix</keyword>
<keyword evidence="1" id="KW-0472">Membrane</keyword>
<evidence type="ECO:0000313" key="3">
    <source>
        <dbReference type="Proteomes" id="UP000712281"/>
    </source>
</evidence>